<organism evidence="2 3">
    <name type="scientific">Actinomadura luzonensis</name>
    <dbReference type="NCBI Taxonomy" id="2805427"/>
    <lineage>
        <taxon>Bacteria</taxon>
        <taxon>Bacillati</taxon>
        <taxon>Actinomycetota</taxon>
        <taxon>Actinomycetes</taxon>
        <taxon>Streptosporangiales</taxon>
        <taxon>Thermomonosporaceae</taxon>
        <taxon>Actinomadura</taxon>
    </lineage>
</organism>
<evidence type="ECO:0000256" key="1">
    <source>
        <dbReference type="SAM" id="MobiDB-lite"/>
    </source>
</evidence>
<name>A0ABT0G8P7_9ACTN</name>
<comment type="caution">
    <text evidence="2">The sequence shown here is derived from an EMBL/GenBank/DDBJ whole genome shotgun (WGS) entry which is preliminary data.</text>
</comment>
<gene>
    <name evidence="2" type="ORF">MF672_045295</name>
</gene>
<reference evidence="2 3" key="1">
    <citation type="submission" date="2022-04" db="EMBL/GenBank/DDBJ databases">
        <title>Genome draft of Actinomadura sp. ATCC 31491.</title>
        <authorList>
            <person name="Shi X."/>
            <person name="Du Y."/>
        </authorList>
    </citation>
    <scope>NUCLEOTIDE SEQUENCE [LARGE SCALE GENOMIC DNA]</scope>
    <source>
        <strain evidence="2 3">ATCC 31491</strain>
    </source>
</reference>
<protein>
    <submittedName>
        <fullName evidence="2">Uncharacterized protein</fullName>
    </submittedName>
</protein>
<accession>A0ABT0G8P7</accession>
<dbReference type="RefSeq" id="WP_242382078.1">
    <property type="nucleotide sequence ID" value="NZ_JAKRKC020000003.1"/>
</dbReference>
<dbReference type="EMBL" id="JAKRKC020000003">
    <property type="protein sequence ID" value="MCK2220974.1"/>
    <property type="molecule type" value="Genomic_DNA"/>
</dbReference>
<dbReference type="Proteomes" id="UP001317259">
    <property type="component" value="Unassembled WGS sequence"/>
</dbReference>
<evidence type="ECO:0000313" key="3">
    <source>
        <dbReference type="Proteomes" id="UP001317259"/>
    </source>
</evidence>
<evidence type="ECO:0000313" key="2">
    <source>
        <dbReference type="EMBL" id="MCK2220974.1"/>
    </source>
</evidence>
<keyword evidence="3" id="KW-1185">Reference proteome</keyword>
<feature type="region of interest" description="Disordered" evidence="1">
    <location>
        <begin position="29"/>
        <end position="61"/>
    </location>
</feature>
<sequence length="61" mass="6769">MAMIDQWILQDERELEARCARFRAARLAMERGEDRDAEDEPGPALAGRPGQPGSAVTGRSR</sequence>
<proteinExistence type="predicted"/>